<evidence type="ECO:0000313" key="1">
    <source>
        <dbReference type="EMBL" id="SIO38049.1"/>
    </source>
</evidence>
<dbReference type="AlphaFoldDB" id="A0A1N6J1I1"/>
<keyword evidence="2" id="KW-1185">Reference proteome</keyword>
<dbReference type="EMBL" id="FSRG01000008">
    <property type="protein sequence ID" value="SIO38049.1"/>
    <property type="molecule type" value="Genomic_DNA"/>
</dbReference>
<sequence length="57" mass="6773">MATLGWKVSLRKDKGLRSHLKPKYVFSEFKKYFLYSTMCAKKWSESVLWIKLNKTNG</sequence>
<organism evidence="1 2">
    <name type="scientific">Halodesulfovibrio marinisediminis DSM 17456</name>
    <dbReference type="NCBI Taxonomy" id="1121457"/>
    <lineage>
        <taxon>Bacteria</taxon>
        <taxon>Pseudomonadati</taxon>
        <taxon>Thermodesulfobacteriota</taxon>
        <taxon>Desulfovibrionia</taxon>
        <taxon>Desulfovibrionales</taxon>
        <taxon>Desulfovibrionaceae</taxon>
        <taxon>Halodesulfovibrio</taxon>
    </lineage>
</organism>
<reference evidence="2" key="1">
    <citation type="submission" date="2016-11" db="EMBL/GenBank/DDBJ databases">
        <authorList>
            <person name="Varghese N."/>
            <person name="Submissions S."/>
        </authorList>
    </citation>
    <scope>NUCLEOTIDE SEQUENCE [LARGE SCALE GENOMIC DNA]</scope>
    <source>
        <strain evidence="2">DSM 17456</strain>
    </source>
</reference>
<accession>A0A1N6J1I1</accession>
<name>A0A1N6J1I1_9BACT</name>
<evidence type="ECO:0000313" key="2">
    <source>
        <dbReference type="Proteomes" id="UP000184694"/>
    </source>
</evidence>
<dbReference type="Proteomes" id="UP000184694">
    <property type="component" value="Unassembled WGS sequence"/>
</dbReference>
<gene>
    <name evidence="1" type="ORF">SAMN02745161_3060</name>
</gene>
<proteinExistence type="predicted"/>
<protein>
    <submittedName>
        <fullName evidence="1">Uncharacterized protein</fullName>
    </submittedName>
</protein>